<keyword evidence="7 12" id="KW-1133">Transmembrane helix</keyword>
<feature type="domain" description="General secretion pathway GspH" evidence="13">
    <location>
        <begin position="49"/>
        <end position="169"/>
    </location>
</feature>
<evidence type="ECO:0000256" key="7">
    <source>
        <dbReference type="ARBA" id="ARBA00022989"/>
    </source>
</evidence>
<dbReference type="STRING" id="1513271.XM47_04835"/>
<dbReference type="InterPro" id="IPR045584">
    <property type="entry name" value="Pilin-like"/>
</dbReference>
<dbReference type="Pfam" id="PF12019">
    <property type="entry name" value="GspH"/>
    <property type="match status" value="1"/>
</dbReference>
<comment type="subcellular location">
    <subcellularLocation>
        <location evidence="1">Cell inner membrane</location>
        <topology evidence="1">Single-pass membrane protein</topology>
    </subcellularLocation>
</comment>
<dbReference type="InterPro" id="IPR012902">
    <property type="entry name" value="N_methyl_site"/>
</dbReference>
<dbReference type="OrthoDB" id="6315619at2"/>
<protein>
    <recommendedName>
        <fullName evidence="2">Type II secretion system protein H</fullName>
    </recommendedName>
    <alternativeName>
        <fullName evidence="10">General secretion pathway protein H</fullName>
    </alternativeName>
</protein>
<dbReference type="Proteomes" id="UP000037600">
    <property type="component" value="Unassembled WGS sequence"/>
</dbReference>
<evidence type="ECO:0000256" key="1">
    <source>
        <dbReference type="ARBA" id="ARBA00004377"/>
    </source>
</evidence>
<dbReference type="NCBIfam" id="TIGR02532">
    <property type="entry name" value="IV_pilin_GFxxxE"/>
    <property type="match status" value="1"/>
</dbReference>
<evidence type="ECO:0000256" key="11">
    <source>
        <dbReference type="SAM" id="MobiDB-lite"/>
    </source>
</evidence>
<keyword evidence="15" id="KW-1185">Reference proteome</keyword>
<dbReference type="GO" id="GO:0005886">
    <property type="term" value="C:plasma membrane"/>
    <property type="evidence" value="ECO:0007669"/>
    <property type="project" value="UniProtKB-SubCell"/>
</dbReference>
<keyword evidence="6 12" id="KW-0812">Transmembrane</keyword>
<evidence type="ECO:0000313" key="15">
    <source>
        <dbReference type="Proteomes" id="UP000037600"/>
    </source>
</evidence>
<evidence type="ECO:0000256" key="5">
    <source>
        <dbReference type="ARBA" id="ARBA00022519"/>
    </source>
</evidence>
<proteinExistence type="inferred from homology"/>
<keyword evidence="8 12" id="KW-0472">Membrane</keyword>
<dbReference type="PROSITE" id="PS00409">
    <property type="entry name" value="PROKAR_NTER_METHYL"/>
    <property type="match status" value="1"/>
</dbReference>
<dbReference type="SUPFAM" id="SSF54523">
    <property type="entry name" value="Pili subunits"/>
    <property type="match status" value="1"/>
</dbReference>
<evidence type="ECO:0000256" key="2">
    <source>
        <dbReference type="ARBA" id="ARBA00021549"/>
    </source>
</evidence>
<keyword evidence="5" id="KW-0997">Cell inner membrane</keyword>
<evidence type="ECO:0000259" key="13">
    <source>
        <dbReference type="Pfam" id="PF12019"/>
    </source>
</evidence>
<evidence type="ECO:0000313" key="14">
    <source>
        <dbReference type="EMBL" id="KMT66317.1"/>
    </source>
</evidence>
<evidence type="ECO:0000256" key="12">
    <source>
        <dbReference type="SAM" id="Phobius"/>
    </source>
</evidence>
<comment type="similarity">
    <text evidence="9">Belongs to the GSP H family.</text>
</comment>
<evidence type="ECO:0000256" key="10">
    <source>
        <dbReference type="ARBA" id="ARBA00030775"/>
    </source>
</evidence>
<comment type="caution">
    <text evidence="14">The sequence shown here is derived from an EMBL/GenBank/DDBJ whole genome shotgun (WGS) entry which is preliminary data.</text>
</comment>
<feature type="compositionally biased region" description="Acidic residues" evidence="11">
    <location>
        <begin position="177"/>
        <end position="187"/>
    </location>
</feature>
<reference evidence="14 15" key="1">
    <citation type="submission" date="2015-04" db="EMBL/GenBank/DDBJ databases">
        <title>Draft Genome Sequence of the Novel Agar-Digesting Marine Bacterium Q1.</title>
        <authorList>
            <person name="Li Y."/>
            <person name="Li D."/>
            <person name="Chen G."/>
            <person name="Du Z."/>
        </authorList>
    </citation>
    <scope>NUCLEOTIDE SEQUENCE [LARGE SCALE GENOMIC DNA]</scope>
    <source>
        <strain evidence="14 15">Q1</strain>
    </source>
</reference>
<dbReference type="GO" id="GO:0015627">
    <property type="term" value="C:type II protein secretion system complex"/>
    <property type="evidence" value="ECO:0007669"/>
    <property type="project" value="InterPro"/>
</dbReference>
<gene>
    <name evidence="14" type="ORF">XM47_04835</name>
</gene>
<feature type="transmembrane region" description="Helical" evidence="12">
    <location>
        <begin position="12"/>
        <end position="34"/>
    </location>
</feature>
<dbReference type="AlphaFoldDB" id="A0A0J8GU97"/>
<keyword evidence="4" id="KW-0488">Methylation</keyword>
<accession>A0A0J8GU97</accession>
<dbReference type="EMBL" id="LAZL01000005">
    <property type="protein sequence ID" value="KMT66317.1"/>
    <property type="molecule type" value="Genomic_DNA"/>
</dbReference>
<dbReference type="InterPro" id="IPR022346">
    <property type="entry name" value="T2SS_GspH"/>
</dbReference>
<organism evidence="14 15">
    <name type="scientific">Catenovulum maritimum</name>
    <dbReference type="NCBI Taxonomy" id="1513271"/>
    <lineage>
        <taxon>Bacteria</taxon>
        <taxon>Pseudomonadati</taxon>
        <taxon>Pseudomonadota</taxon>
        <taxon>Gammaproteobacteria</taxon>
        <taxon>Alteromonadales</taxon>
        <taxon>Alteromonadaceae</taxon>
        <taxon>Catenovulum</taxon>
    </lineage>
</organism>
<name>A0A0J8GU97_9ALTE</name>
<evidence type="ECO:0000256" key="6">
    <source>
        <dbReference type="ARBA" id="ARBA00022692"/>
    </source>
</evidence>
<dbReference type="Gene3D" id="3.55.40.10">
    <property type="entry name" value="minor pseudopilin epsh domain"/>
    <property type="match status" value="1"/>
</dbReference>
<evidence type="ECO:0000256" key="8">
    <source>
        <dbReference type="ARBA" id="ARBA00023136"/>
    </source>
</evidence>
<keyword evidence="3" id="KW-1003">Cell membrane</keyword>
<evidence type="ECO:0000256" key="4">
    <source>
        <dbReference type="ARBA" id="ARBA00022481"/>
    </source>
</evidence>
<dbReference type="GO" id="GO:0015628">
    <property type="term" value="P:protein secretion by the type II secretion system"/>
    <property type="evidence" value="ECO:0007669"/>
    <property type="project" value="InterPro"/>
</dbReference>
<evidence type="ECO:0000256" key="3">
    <source>
        <dbReference type="ARBA" id="ARBA00022475"/>
    </source>
</evidence>
<dbReference type="Pfam" id="PF07963">
    <property type="entry name" value="N_methyl"/>
    <property type="match status" value="1"/>
</dbReference>
<sequence>MKLITVVQQGFTLLELMIALALIGIGLTLGLPALQQTLLESRVNNAILSLNKDIITARSYAVSYETTVTLCHLNTSNECDNLWSNGYTGFIDENADQIFDSATDEKLFVRGAVSTGDILQFSDGNSLQYQFDGTISTTFAVSEIGTFRYCPGIDNAIYYSRAIIINQSGRPRPSSDIDNDSMDETSGDNDHIICN</sequence>
<evidence type="ECO:0000256" key="9">
    <source>
        <dbReference type="ARBA" id="ARBA00025772"/>
    </source>
</evidence>
<dbReference type="RefSeq" id="WP_048690344.1">
    <property type="nucleotide sequence ID" value="NZ_KQ130484.1"/>
</dbReference>
<feature type="region of interest" description="Disordered" evidence="11">
    <location>
        <begin position="169"/>
        <end position="195"/>
    </location>
</feature>